<feature type="binding site" evidence="4">
    <location>
        <begin position="138"/>
        <end position="146"/>
    </location>
    <ligand>
        <name>ATP</name>
        <dbReference type="ChEBI" id="CHEBI:30616"/>
    </ligand>
</feature>
<feature type="compositionally biased region" description="Basic residues" evidence="6">
    <location>
        <begin position="11"/>
        <end position="22"/>
    </location>
</feature>
<dbReference type="RefSeq" id="WP_345424614.1">
    <property type="nucleotide sequence ID" value="NZ_AP031496.1"/>
</dbReference>
<feature type="binding site" evidence="4">
    <location>
        <begin position="10"/>
        <end position="14"/>
    </location>
    <ligand>
        <name>ATP</name>
        <dbReference type="ChEBI" id="CHEBI:30616"/>
    </ligand>
</feature>
<dbReference type="PANTHER" id="PTHR23407:SF1">
    <property type="entry name" value="5-FORMYLTETRAHYDROFOLATE CYCLO-LIGASE"/>
    <property type="match status" value="1"/>
</dbReference>
<protein>
    <recommendedName>
        <fullName evidence="5">5-formyltetrahydrofolate cyclo-ligase</fullName>
        <ecNumber evidence="5">6.3.3.2</ecNumber>
    </recommendedName>
</protein>
<dbReference type="GO" id="GO:0035999">
    <property type="term" value="P:tetrahydrofolate interconversion"/>
    <property type="evidence" value="ECO:0007669"/>
    <property type="project" value="TreeGrafter"/>
</dbReference>
<keyword evidence="3 4" id="KW-0067">ATP-binding</keyword>
<dbReference type="Proteomes" id="UP001409585">
    <property type="component" value="Unassembled WGS sequence"/>
</dbReference>
<dbReference type="GO" id="GO:0005524">
    <property type="term" value="F:ATP binding"/>
    <property type="evidence" value="ECO:0007669"/>
    <property type="project" value="UniProtKB-KW"/>
</dbReference>
<sequence>MISSDLEQSKRRIRADKKRARRQLAPSQQKRASQQLCKRIASSLTFITAQRVALYWPMGGEISPLPLLKHPTARHKQWYLPVIDGENMQFFRLKPGDRLQHNPFGIAEPEHRQVLPIAGWQLDMVIVPLVAFDPQRNRLGMGGGFYDRYFALRPGVIKRPILMGVAHECQRAEKLPLEPWDVPLQNIATDQRWY</sequence>
<organism evidence="7 8">
    <name type="scientific">Halioxenophilus aromaticivorans</name>
    <dbReference type="NCBI Taxonomy" id="1306992"/>
    <lineage>
        <taxon>Bacteria</taxon>
        <taxon>Pseudomonadati</taxon>
        <taxon>Pseudomonadota</taxon>
        <taxon>Gammaproteobacteria</taxon>
        <taxon>Alteromonadales</taxon>
        <taxon>Alteromonadaceae</taxon>
        <taxon>Halioxenophilus</taxon>
    </lineage>
</organism>
<evidence type="ECO:0000256" key="5">
    <source>
        <dbReference type="RuleBase" id="RU361279"/>
    </source>
</evidence>
<evidence type="ECO:0000256" key="1">
    <source>
        <dbReference type="ARBA" id="ARBA00010638"/>
    </source>
</evidence>
<dbReference type="PANTHER" id="PTHR23407">
    <property type="entry name" value="ATPASE INHIBITOR/5-FORMYLTETRAHYDROFOLATE CYCLO-LIGASE"/>
    <property type="match status" value="1"/>
</dbReference>
<dbReference type="InterPro" id="IPR002698">
    <property type="entry name" value="FTHF_cligase"/>
</dbReference>
<dbReference type="InterPro" id="IPR024185">
    <property type="entry name" value="FTHF_cligase-like_sf"/>
</dbReference>
<evidence type="ECO:0000256" key="3">
    <source>
        <dbReference type="ARBA" id="ARBA00022840"/>
    </source>
</evidence>
<comment type="catalytic activity">
    <reaction evidence="5">
        <text>(6S)-5-formyl-5,6,7,8-tetrahydrofolate + ATP = (6R)-5,10-methenyltetrahydrofolate + ADP + phosphate</text>
        <dbReference type="Rhea" id="RHEA:10488"/>
        <dbReference type="ChEBI" id="CHEBI:30616"/>
        <dbReference type="ChEBI" id="CHEBI:43474"/>
        <dbReference type="ChEBI" id="CHEBI:57455"/>
        <dbReference type="ChEBI" id="CHEBI:57457"/>
        <dbReference type="ChEBI" id="CHEBI:456216"/>
        <dbReference type="EC" id="6.3.3.2"/>
    </reaction>
</comment>
<dbReference type="GO" id="GO:0009396">
    <property type="term" value="P:folic acid-containing compound biosynthetic process"/>
    <property type="evidence" value="ECO:0007669"/>
    <property type="project" value="TreeGrafter"/>
</dbReference>
<gene>
    <name evidence="7" type="ORF">GCM10025791_32290</name>
</gene>
<comment type="caution">
    <text evidence="7">The sequence shown here is derived from an EMBL/GenBank/DDBJ whole genome shotgun (WGS) entry which is preliminary data.</text>
</comment>
<dbReference type="EMBL" id="BAABLX010000028">
    <property type="protein sequence ID" value="GAA4949595.1"/>
    <property type="molecule type" value="Genomic_DNA"/>
</dbReference>
<keyword evidence="2 4" id="KW-0547">Nucleotide-binding</keyword>
<dbReference type="Pfam" id="PF01812">
    <property type="entry name" value="5-FTHF_cyc-lig"/>
    <property type="match status" value="1"/>
</dbReference>
<name>A0AAV3U551_9ALTE</name>
<dbReference type="NCBIfam" id="TIGR02727">
    <property type="entry name" value="MTHFS_bact"/>
    <property type="match status" value="1"/>
</dbReference>
<comment type="cofactor">
    <cofactor evidence="5">
        <name>Mg(2+)</name>
        <dbReference type="ChEBI" id="CHEBI:18420"/>
    </cofactor>
</comment>
<feature type="binding site" evidence="4">
    <location>
        <position position="61"/>
    </location>
    <ligand>
        <name>substrate</name>
    </ligand>
</feature>
<keyword evidence="8" id="KW-1185">Reference proteome</keyword>
<dbReference type="InterPro" id="IPR037171">
    <property type="entry name" value="NagB/RpiA_transferase-like"/>
</dbReference>
<comment type="similarity">
    <text evidence="1 5">Belongs to the 5-formyltetrahydrofolate cyclo-ligase family.</text>
</comment>
<dbReference type="Gene3D" id="3.40.50.10420">
    <property type="entry name" value="NagB/RpiA/CoA transferase-like"/>
    <property type="match status" value="1"/>
</dbReference>
<dbReference type="GO" id="GO:0030272">
    <property type="term" value="F:5-formyltetrahydrofolate cyclo-ligase activity"/>
    <property type="evidence" value="ECO:0007669"/>
    <property type="project" value="UniProtKB-EC"/>
</dbReference>
<dbReference type="EC" id="6.3.3.2" evidence="5"/>
<keyword evidence="5" id="KW-0460">Magnesium</keyword>
<dbReference type="GO" id="GO:0046872">
    <property type="term" value="F:metal ion binding"/>
    <property type="evidence" value="ECO:0007669"/>
    <property type="project" value="UniProtKB-KW"/>
</dbReference>
<dbReference type="PIRSF" id="PIRSF006806">
    <property type="entry name" value="FTHF_cligase"/>
    <property type="match status" value="1"/>
</dbReference>
<feature type="region of interest" description="Disordered" evidence="6">
    <location>
        <begin position="1"/>
        <end position="32"/>
    </location>
</feature>
<evidence type="ECO:0000256" key="2">
    <source>
        <dbReference type="ARBA" id="ARBA00022741"/>
    </source>
</evidence>
<reference evidence="8" key="1">
    <citation type="journal article" date="2019" name="Int. J. Syst. Evol. Microbiol.">
        <title>The Global Catalogue of Microorganisms (GCM) 10K type strain sequencing project: providing services to taxonomists for standard genome sequencing and annotation.</title>
        <authorList>
            <consortium name="The Broad Institute Genomics Platform"/>
            <consortium name="The Broad Institute Genome Sequencing Center for Infectious Disease"/>
            <person name="Wu L."/>
            <person name="Ma J."/>
        </authorList>
    </citation>
    <scope>NUCLEOTIDE SEQUENCE [LARGE SCALE GENOMIC DNA]</scope>
    <source>
        <strain evidence="8">JCM 19134</strain>
    </source>
</reference>
<dbReference type="AlphaFoldDB" id="A0AAV3U551"/>
<dbReference type="SUPFAM" id="SSF100950">
    <property type="entry name" value="NagB/RpiA/CoA transferase-like"/>
    <property type="match status" value="1"/>
</dbReference>
<evidence type="ECO:0000313" key="8">
    <source>
        <dbReference type="Proteomes" id="UP001409585"/>
    </source>
</evidence>
<evidence type="ECO:0000256" key="4">
    <source>
        <dbReference type="PIRSR" id="PIRSR006806-1"/>
    </source>
</evidence>
<accession>A0AAV3U551</accession>
<proteinExistence type="inferred from homology"/>
<keyword evidence="5" id="KW-0479">Metal-binding</keyword>
<evidence type="ECO:0000256" key="6">
    <source>
        <dbReference type="SAM" id="MobiDB-lite"/>
    </source>
</evidence>
<evidence type="ECO:0000313" key="7">
    <source>
        <dbReference type="EMBL" id="GAA4949595.1"/>
    </source>
</evidence>